<evidence type="ECO:0000256" key="1">
    <source>
        <dbReference type="SAM" id="MobiDB-lite"/>
    </source>
</evidence>
<evidence type="ECO:0000313" key="3">
    <source>
        <dbReference type="Proteomes" id="UP001497516"/>
    </source>
</evidence>
<keyword evidence="3" id="KW-1185">Reference proteome</keyword>
<protein>
    <submittedName>
        <fullName evidence="2">Uncharacterized protein</fullName>
    </submittedName>
</protein>
<proteinExistence type="predicted"/>
<feature type="region of interest" description="Disordered" evidence="1">
    <location>
        <begin position="112"/>
        <end position="137"/>
    </location>
</feature>
<evidence type="ECO:0000313" key="2">
    <source>
        <dbReference type="EMBL" id="CAL1402603.1"/>
    </source>
</evidence>
<dbReference type="EMBL" id="OZ034820">
    <property type="protein sequence ID" value="CAL1402603.1"/>
    <property type="molecule type" value="Genomic_DNA"/>
</dbReference>
<reference evidence="2 3" key="1">
    <citation type="submission" date="2024-04" db="EMBL/GenBank/DDBJ databases">
        <authorList>
            <person name="Fracassetti M."/>
        </authorList>
    </citation>
    <scope>NUCLEOTIDE SEQUENCE [LARGE SCALE GENOMIC DNA]</scope>
</reference>
<feature type="region of interest" description="Disordered" evidence="1">
    <location>
        <begin position="67"/>
        <end position="90"/>
    </location>
</feature>
<accession>A0AAV2FW44</accession>
<organism evidence="2 3">
    <name type="scientific">Linum trigynum</name>
    <dbReference type="NCBI Taxonomy" id="586398"/>
    <lineage>
        <taxon>Eukaryota</taxon>
        <taxon>Viridiplantae</taxon>
        <taxon>Streptophyta</taxon>
        <taxon>Embryophyta</taxon>
        <taxon>Tracheophyta</taxon>
        <taxon>Spermatophyta</taxon>
        <taxon>Magnoliopsida</taxon>
        <taxon>eudicotyledons</taxon>
        <taxon>Gunneridae</taxon>
        <taxon>Pentapetalae</taxon>
        <taxon>rosids</taxon>
        <taxon>fabids</taxon>
        <taxon>Malpighiales</taxon>
        <taxon>Linaceae</taxon>
        <taxon>Linum</taxon>
    </lineage>
</organism>
<sequence length="137" mass="15230">MFFSITEKAWVPSSVFYKAAAFVAFNIQISSSTKSSRKIKEISSGLNEGIPSIEVDLCSTTPADRRRCNKKTISQRKSIQPPPKPPETLASNQCWRGIIMNTNGGVKAAQIALGRRDTKEKQKEACPKKDPHNRSHQ</sequence>
<gene>
    <name evidence="2" type="ORF">LTRI10_LOCUS42591</name>
</gene>
<dbReference type="Proteomes" id="UP001497516">
    <property type="component" value="Chromosome 7"/>
</dbReference>
<feature type="compositionally biased region" description="Basic and acidic residues" evidence="1">
    <location>
        <begin position="114"/>
        <end position="137"/>
    </location>
</feature>
<name>A0AAV2FW44_9ROSI</name>
<dbReference type="AlphaFoldDB" id="A0AAV2FW44"/>